<name>A0A7D8Z1D6_VANHU</name>
<proteinExistence type="inferred from homology"/>
<evidence type="ECO:0000256" key="3">
    <source>
        <dbReference type="ARBA" id="ARBA00022490"/>
    </source>
</evidence>
<feature type="compositionally biased region" description="Basic and acidic residues" evidence="11">
    <location>
        <begin position="98"/>
        <end position="112"/>
    </location>
</feature>
<accession>A0A7D8Z1D6</accession>
<dbReference type="AlphaFoldDB" id="A0A7D8Z1D6"/>
<sequence length="150" mass="17075">MGRLRRSRTHHARRDVHRAARTRDRTKDLDQVQDDLLYHKKKLQVQPLDEEKPGLGQYYCIECAKYYETQVALNTHTKSKVHKRRLKELKQGAYTSAEAERVSGKTAPDNRQRGVEDVVARFGGSVDVSGVKVLQAPVNGVEVDRAPLDL</sequence>
<evidence type="ECO:0000256" key="6">
    <source>
        <dbReference type="ARBA" id="ARBA00022771"/>
    </source>
</evidence>
<dbReference type="Gene3D" id="3.30.160.60">
    <property type="entry name" value="Classic Zinc Finger"/>
    <property type="match status" value="1"/>
</dbReference>
<dbReference type="InterPro" id="IPR013087">
    <property type="entry name" value="Znf_C2H2_type"/>
</dbReference>
<dbReference type="EMBL" id="QKWK01000009">
    <property type="protein sequence ID" value="TXT07263.1"/>
    <property type="molecule type" value="Genomic_DNA"/>
</dbReference>
<organism evidence="13 14">
    <name type="scientific">Vanrija humicola</name>
    <name type="common">Yeast</name>
    <name type="synonym">Cryptococcus humicola</name>
    <dbReference type="NCBI Taxonomy" id="5417"/>
    <lineage>
        <taxon>Eukaryota</taxon>
        <taxon>Fungi</taxon>
        <taxon>Dikarya</taxon>
        <taxon>Basidiomycota</taxon>
        <taxon>Agaricomycotina</taxon>
        <taxon>Tremellomycetes</taxon>
        <taxon>Trichosporonales</taxon>
        <taxon>Trichosporonaceae</taxon>
        <taxon>Vanrija</taxon>
    </lineage>
</organism>
<dbReference type="PROSITE" id="PS00028">
    <property type="entry name" value="ZINC_FINGER_C2H2_1"/>
    <property type="match status" value="1"/>
</dbReference>
<evidence type="ECO:0000313" key="14">
    <source>
        <dbReference type="Proteomes" id="UP000473826"/>
    </source>
</evidence>
<evidence type="ECO:0000256" key="4">
    <source>
        <dbReference type="ARBA" id="ARBA00022517"/>
    </source>
</evidence>
<keyword evidence="8" id="KW-0539">Nucleus</keyword>
<dbReference type="PANTHER" id="PTHR46095:SF1">
    <property type="entry name" value="ZINC FINGER PROTEIN 593"/>
    <property type="match status" value="1"/>
</dbReference>
<dbReference type="GO" id="GO:0043021">
    <property type="term" value="F:ribonucleoprotein complex binding"/>
    <property type="evidence" value="ECO:0007669"/>
    <property type="project" value="UniProtKB-ARBA"/>
</dbReference>
<evidence type="ECO:0000256" key="5">
    <source>
        <dbReference type="ARBA" id="ARBA00022723"/>
    </source>
</evidence>
<evidence type="ECO:0000256" key="11">
    <source>
        <dbReference type="SAM" id="MobiDB-lite"/>
    </source>
</evidence>
<evidence type="ECO:0000256" key="7">
    <source>
        <dbReference type="ARBA" id="ARBA00022833"/>
    </source>
</evidence>
<protein>
    <recommendedName>
        <fullName evidence="12">C2H2-type domain-containing protein</fullName>
    </recommendedName>
</protein>
<keyword evidence="7" id="KW-0862">Zinc</keyword>
<evidence type="ECO:0000256" key="9">
    <source>
        <dbReference type="ARBA" id="ARBA00038064"/>
    </source>
</evidence>
<evidence type="ECO:0000313" key="13">
    <source>
        <dbReference type="EMBL" id="TXT07263.1"/>
    </source>
</evidence>
<dbReference type="InterPro" id="IPR003604">
    <property type="entry name" value="Matrin/U1-like-C_Znf_C2H2"/>
</dbReference>
<dbReference type="OrthoDB" id="24683at2759"/>
<evidence type="ECO:0000259" key="12">
    <source>
        <dbReference type="PROSITE" id="PS50157"/>
    </source>
</evidence>
<dbReference type="PROSITE" id="PS50157">
    <property type="entry name" value="ZINC_FINGER_C2H2_2"/>
    <property type="match status" value="1"/>
</dbReference>
<dbReference type="GO" id="GO:0005737">
    <property type="term" value="C:cytoplasm"/>
    <property type="evidence" value="ECO:0007669"/>
    <property type="project" value="UniProtKB-SubCell"/>
</dbReference>
<dbReference type="InterPro" id="IPR022755">
    <property type="entry name" value="Znf_C2H2_jaz"/>
</dbReference>
<evidence type="ECO:0000256" key="1">
    <source>
        <dbReference type="ARBA" id="ARBA00004123"/>
    </source>
</evidence>
<dbReference type="GO" id="GO:0003676">
    <property type="term" value="F:nucleic acid binding"/>
    <property type="evidence" value="ECO:0007669"/>
    <property type="project" value="InterPro"/>
</dbReference>
<dbReference type="InterPro" id="IPR051879">
    <property type="entry name" value="C2H2-ZF_Maturation_Protein"/>
</dbReference>
<gene>
    <name evidence="13" type="ORF">VHUM_03433</name>
</gene>
<dbReference type="SUPFAM" id="SSF57667">
    <property type="entry name" value="beta-beta-alpha zinc fingers"/>
    <property type="match status" value="1"/>
</dbReference>
<comment type="caution">
    <text evidence="13">The sequence shown here is derived from an EMBL/GenBank/DDBJ whole genome shotgun (WGS) entry which is preliminary data.</text>
</comment>
<dbReference type="InterPro" id="IPR036236">
    <property type="entry name" value="Znf_C2H2_sf"/>
</dbReference>
<comment type="subcellular location">
    <subcellularLocation>
        <location evidence="2">Cytoplasm</location>
    </subcellularLocation>
    <subcellularLocation>
        <location evidence="1">Nucleus</location>
    </subcellularLocation>
</comment>
<dbReference type="Pfam" id="PF12171">
    <property type="entry name" value="zf-C2H2_jaz"/>
    <property type="match status" value="1"/>
</dbReference>
<feature type="compositionally biased region" description="Basic residues" evidence="11">
    <location>
        <begin position="1"/>
        <end position="16"/>
    </location>
</feature>
<reference evidence="13 14" key="1">
    <citation type="journal article" date="2019" name="PLoS Genet.">
        <title>Convergent evolution of linked mating-type loci in basidiomycete fungi.</title>
        <authorList>
            <person name="Sun S."/>
            <person name="Coelho M.A."/>
            <person name="Heitman J."/>
            <person name="Nowrousian M."/>
        </authorList>
    </citation>
    <scope>NUCLEOTIDE SEQUENCE [LARGE SCALE GENOMIC DNA]</scope>
    <source>
        <strain evidence="13 14">CBS 4282</strain>
    </source>
</reference>
<dbReference type="GO" id="GO:0042254">
    <property type="term" value="P:ribosome biogenesis"/>
    <property type="evidence" value="ECO:0007669"/>
    <property type="project" value="UniProtKB-KW"/>
</dbReference>
<evidence type="ECO:0000256" key="8">
    <source>
        <dbReference type="ARBA" id="ARBA00023242"/>
    </source>
</evidence>
<feature type="compositionally biased region" description="Basic and acidic residues" evidence="11">
    <location>
        <begin position="17"/>
        <end position="28"/>
    </location>
</feature>
<feature type="region of interest" description="Disordered" evidence="11">
    <location>
        <begin position="1"/>
        <end position="28"/>
    </location>
</feature>
<evidence type="ECO:0000256" key="10">
    <source>
        <dbReference type="PROSITE-ProRule" id="PRU00042"/>
    </source>
</evidence>
<dbReference type="GO" id="GO:0005634">
    <property type="term" value="C:nucleus"/>
    <property type="evidence" value="ECO:0007669"/>
    <property type="project" value="UniProtKB-SubCell"/>
</dbReference>
<comment type="similarity">
    <text evidence="9">Belongs to the ZNF593/BUD20 C2H2-type zinc-finger protein family.</text>
</comment>
<keyword evidence="6 10" id="KW-0863">Zinc-finger</keyword>
<dbReference type="FunFam" id="3.30.160.60:FF:000299">
    <property type="entry name" value="Zinc finger protein 593"/>
    <property type="match status" value="1"/>
</dbReference>
<dbReference type="GO" id="GO:0008270">
    <property type="term" value="F:zinc ion binding"/>
    <property type="evidence" value="ECO:0007669"/>
    <property type="project" value="UniProtKB-KW"/>
</dbReference>
<dbReference type="Proteomes" id="UP000473826">
    <property type="component" value="Unassembled WGS sequence"/>
</dbReference>
<keyword evidence="14" id="KW-1185">Reference proteome</keyword>
<keyword evidence="3" id="KW-0963">Cytoplasm</keyword>
<feature type="domain" description="C2H2-type" evidence="12">
    <location>
        <begin position="58"/>
        <end position="87"/>
    </location>
</feature>
<keyword evidence="4" id="KW-0690">Ribosome biogenesis</keyword>
<keyword evidence="5" id="KW-0479">Metal-binding</keyword>
<feature type="region of interest" description="Disordered" evidence="11">
    <location>
        <begin position="93"/>
        <end position="112"/>
    </location>
</feature>
<dbReference type="PANTHER" id="PTHR46095">
    <property type="entry name" value="ZINC FINGER PROTEIN 593"/>
    <property type="match status" value="1"/>
</dbReference>
<dbReference type="SMART" id="SM00451">
    <property type="entry name" value="ZnF_U1"/>
    <property type="match status" value="1"/>
</dbReference>
<evidence type="ECO:0000256" key="2">
    <source>
        <dbReference type="ARBA" id="ARBA00004496"/>
    </source>
</evidence>